<dbReference type="Proteomes" id="UP000037020">
    <property type="component" value="Unassembled WGS sequence"/>
</dbReference>
<accession>A0ABR5IU87</accession>
<reference evidence="1 2" key="1">
    <citation type="submission" date="2015-07" db="EMBL/GenBank/DDBJ databases">
        <authorList>
            <person name="Ju K.-S."/>
            <person name="Doroghazi J.R."/>
            <person name="Metcalf W.W."/>
        </authorList>
    </citation>
    <scope>NUCLEOTIDE SEQUENCE [LARGE SCALE GENOMIC DNA]</scope>
    <source>
        <strain evidence="1 2">NRRL B-3589</strain>
    </source>
</reference>
<evidence type="ECO:0008006" key="3">
    <source>
        <dbReference type="Google" id="ProtNLM"/>
    </source>
</evidence>
<evidence type="ECO:0000313" key="2">
    <source>
        <dbReference type="Proteomes" id="UP000037020"/>
    </source>
</evidence>
<proteinExistence type="predicted"/>
<organism evidence="1 2">
    <name type="scientific">Streptomyces varsoviensis</name>
    <dbReference type="NCBI Taxonomy" id="67373"/>
    <lineage>
        <taxon>Bacteria</taxon>
        <taxon>Bacillati</taxon>
        <taxon>Actinomycetota</taxon>
        <taxon>Actinomycetes</taxon>
        <taxon>Kitasatosporales</taxon>
        <taxon>Streptomycetaceae</taxon>
        <taxon>Streptomyces</taxon>
    </lineage>
</organism>
<name>A0ABR5IU87_9ACTN</name>
<comment type="caution">
    <text evidence="1">The sequence shown here is derived from an EMBL/GenBank/DDBJ whole genome shotgun (WGS) entry which is preliminary data.</text>
</comment>
<feature type="non-terminal residue" evidence="1">
    <location>
        <position position="284"/>
    </location>
</feature>
<keyword evidence="2" id="KW-1185">Reference proteome</keyword>
<dbReference type="EMBL" id="LGUT01003892">
    <property type="protein sequence ID" value="KOG71648.1"/>
    <property type="molecule type" value="Genomic_DNA"/>
</dbReference>
<gene>
    <name evidence="1" type="ORF">ADK38_40710</name>
</gene>
<protein>
    <recommendedName>
        <fullName evidence="3">Transcriptional regulator</fullName>
    </recommendedName>
</protein>
<sequence length="284" mass="31537">MLRIHFTDADYAAVGLCDHPDVMWESLLSLHALQQPDASAGFGRWRTEVARELDPVAVGGLFSLAPPVGYSPDFLTPAGTKGFEQGLERVLATPARRMARELGRLHPARASAPYVRSLAAAESKALRLLRDALHHYYTTALAPYWSHIRQSVGAESAMRLRVREELGVRELLRGIHPAVRLQEDVLQVPYPGPDRDVHLRGRGLLLIPSFFCRKRPICLHDQKLPPVLVYPFEREADWRTPTRADGSLPTRAQLAALTALLGHTRTRVLAEIGSGCTTGELARR</sequence>
<evidence type="ECO:0000313" key="1">
    <source>
        <dbReference type="EMBL" id="KOG71648.1"/>
    </source>
</evidence>